<organism evidence="3 4">
    <name type="scientific">Pleurodeles waltl</name>
    <name type="common">Iberian ribbed newt</name>
    <dbReference type="NCBI Taxonomy" id="8319"/>
    <lineage>
        <taxon>Eukaryota</taxon>
        <taxon>Metazoa</taxon>
        <taxon>Chordata</taxon>
        <taxon>Craniata</taxon>
        <taxon>Vertebrata</taxon>
        <taxon>Euteleostomi</taxon>
        <taxon>Amphibia</taxon>
        <taxon>Batrachia</taxon>
        <taxon>Caudata</taxon>
        <taxon>Salamandroidea</taxon>
        <taxon>Salamandridae</taxon>
        <taxon>Pleurodelinae</taxon>
        <taxon>Pleurodeles</taxon>
    </lineage>
</organism>
<dbReference type="GO" id="GO:0003676">
    <property type="term" value="F:nucleic acid binding"/>
    <property type="evidence" value="ECO:0007669"/>
    <property type="project" value="InterPro"/>
</dbReference>
<proteinExistence type="predicted"/>
<dbReference type="GO" id="GO:0015074">
    <property type="term" value="P:DNA integration"/>
    <property type="evidence" value="ECO:0007669"/>
    <property type="project" value="InterPro"/>
</dbReference>
<feature type="compositionally biased region" description="Basic and acidic residues" evidence="1">
    <location>
        <begin position="1"/>
        <end position="16"/>
    </location>
</feature>
<dbReference type="AlphaFoldDB" id="A0AAV7R454"/>
<feature type="region of interest" description="Disordered" evidence="1">
    <location>
        <begin position="1"/>
        <end position="55"/>
    </location>
</feature>
<reference evidence="3" key="1">
    <citation type="journal article" date="2022" name="bioRxiv">
        <title>Sequencing and chromosome-scale assembly of the giantPleurodeles waltlgenome.</title>
        <authorList>
            <person name="Brown T."/>
            <person name="Elewa A."/>
            <person name="Iarovenko S."/>
            <person name="Subramanian E."/>
            <person name="Araus A.J."/>
            <person name="Petzold A."/>
            <person name="Susuki M."/>
            <person name="Suzuki K.-i.T."/>
            <person name="Hayashi T."/>
            <person name="Toyoda A."/>
            <person name="Oliveira C."/>
            <person name="Osipova E."/>
            <person name="Leigh N.D."/>
            <person name="Simon A."/>
            <person name="Yun M.H."/>
        </authorList>
    </citation>
    <scope>NUCLEOTIDE SEQUENCE</scope>
    <source>
        <strain evidence="3">20211129_DDA</strain>
        <tissue evidence="3">Liver</tissue>
    </source>
</reference>
<accession>A0AAV7R454</accession>
<dbReference type="Gene3D" id="3.30.420.10">
    <property type="entry name" value="Ribonuclease H-like superfamily/Ribonuclease H"/>
    <property type="match status" value="1"/>
</dbReference>
<name>A0AAV7R454_PLEWA</name>
<evidence type="ECO:0000259" key="2">
    <source>
        <dbReference type="PROSITE" id="PS50994"/>
    </source>
</evidence>
<dbReference type="PANTHER" id="PTHR37984">
    <property type="entry name" value="PROTEIN CBG26694"/>
    <property type="match status" value="1"/>
</dbReference>
<dbReference type="InterPro" id="IPR036397">
    <property type="entry name" value="RNaseH_sf"/>
</dbReference>
<evidence type="ECO:0000256" key="1">
    <source>
        <dbReference type="SAM" id="MobiDB-lite"/>
    </source>
</evidence>
<dbReference type="SUPFAM" id="SSF53098">
    <property type="entry name" value="Ribonuclease H-like"/>
    <property type="match status" value="1"/>
</dbReference>
<gene>
    <name evidence="3" type="ORF">NDU88_000197</name>
</gene>
<dbReference type="InterPro" id="IPR012337">
    <property type="entry name" value="RNaseH-like_sf"/>
</dbReference>
<dbReference type="Proteomes" id="UP001066276">
    <property type="component" value="Chromosome 5"/>
</dbReference>
<dbReference type="PANTHER" id="PTHR37984:SF5">
    <property type="entry name" value="PROTEIN NYNRIN-LIKE"/>
    <property type="match status" value="1"/>
</dbReference>
<dbReference type="Pfam" id="PF00665">
    <property type="entry name" value="rve"/>
    <property type="match status" value="1"/>
</dbReference>
<feature type="domain" description="Integrase catalytic" evidence="2">
    <location>
        <begin position="62"/>
        <end position="187"/>
    </location>
</feature>
<dbReference type="PROSITE" id="PS50994">
    <property type="entry name" value="INTEGRASE"/>
    <property type="match status" value="1"/>
</dbReference>
<comment type="caution">
    <text evidence="3">The sequence shown here is derived from an EMBL/GenBank/DDBJ whole genome shotgun (WGS) entry which is preliminary data.</text>
</comment>
<dbReference type="EMBL" id="JANPWB010000009">
    <property type="protein sequence ID" value="KAJ1147316.1"/>
    <property type="molecule type" value="Genomic_DNA"/>
</dbReference>
<dbReference type="InterPro" id="IPR050951">
    <property type="entry name" value="Retrovirus_Pol_polyprotein"/>
</dbReference>
<dbReference type="InterPro" id="IPR001584">
    <property type="entry name" value="Integrase_cat-core"/>
</dbReference>
<evidence type="ECO:0000313" key="4">
    <source>
        <dbReference type="Proteomes" id="UP001066276"/>
    </source>
</evidence>
<protein>
    <recommendedName>
        <fullName evidence="2">Integrase catalytic domain-containing protein</fullName>
    </recommendedName>
</protein>
<evidence type="ECO:0000313" key="3">
    <source>
        <dbReference type="EMBL" id="KAJ1147316.1"/>
    </source>
</evidence>
<sequence>MESRQSRDGARNRGAEDSSADGGNSETRRKQEDEEEGKKGDGRKKSRVVDPHTKKMNKDVTRVACPKMVWEMLAVDFVGPVHNELRDSKYMMVLADYFSNWVELEVVQKADAETVVTFLDVVFMREGLPKKLLSANRPQFKAAVVEEFLQGNGVKHLVTSVYHPPCNGAVERFNRVIKSTYQMAACN</sequence>
<feature type="compositionally biased region" description="Basic and acidic residues" evidence="1">
    <location>
        <begin position="26"/>
        <end position="40"/>
    </location>
</feature>
<keyword evidence="4" id="KW-1185">Reference proteome</keyword>